<keyword evidence="4" id="KW-1185">Reference proteome</keyword>
<evidence type="ECO:0000313" key="4">
    <source>
        <dbReference type="Proteomes" id="UP000197277"/>
    </source>
</evidence>
<feature type="region of interest" description="Disordered" evidence="1">
    <location>
        <begin position="133"/>
        <end position="152"/>
    </location>
</feature>
<proteinExistence type="predicted"/>
<accession>A0A246FIK6</accession>
<reference evidence="3 4" key="1">
    <citation type="submission" date="2017-06" db="EMBL/GenBank/DDBJ databases">
        <title>Hymenobacter amundsenii sp. nov. isolated from regoliths in Antarctica.</title>
        <authorList>
            <person name="Sedlacek I."/>
            <person name="Kralova S."/>
            <person name="Pantucek R."/>
            <person name="Svec P."/>
            <person name="Holochova P."/>
            <person name="Stankova E."/>
            <person name="Vrbovska V."/>
            <person name="Busse H.-J."/>
        </authorList>
    </citation>
    <scope>NUCLEOTIDE SEQUENCE [LARGE SCALE GENOMIC DNA]</scope>
    <source>
        <strain evidence="3 4">CCM 8682</strain>
    </source>
</reference>
<organism evidence="3 4">
    <name type="scientific">Hymenobacter amundsenii</name>
    <dbReference type="NCBI Taxonomy" id="2006685"/>
    <lineage>
        <taxon>Bacteria</taxon>
        <taxon>Pseudomonadati</taxon>
        <taxon>Bacteroidota</taxon>
        <taxon>Cytophagia</taxon>
        <taxon>Cytophagales</taxon>
        <taxon>Hymenobacteraceae</taxon>
        <taxon>Hymenobacter</taxon>
    </lineage>
</organism>
<evidence type="ECO:0000256" key="2">
    <source>
        <dbReference type="SAM" id="SignalP"/>
    </source>
</evidence>
<keyword evidence="2" id="KW-0732">Signal</keyword>
<comment type="caution">
    <text evidence="3">The sequence shown here is derived from an EMBL/GenBank/DDBJ whole genome shotgun (WGS) entry which is preliminary data.</text>
</comment>
<feature type="chain" id="PRO_5012941748" description="Lipoprotein" evidence="2">
    <location>
        <begin position="19"/>
        <end position="316"/>
    </location>
</feature>
<gene>
    <name evidence="3" type="ORF">CDA63_19255</name>
</gene>
<dbReference type="Proteomes" id="UP000197277">
    <property type="component" value="Unassembled WGS sequence"/>
</dbReference>
<dbReference type="EMBL" id="NIRR01000063">
    <property type="protein sequence ID" value="OWP61465.1"/>
    <property type="molecule type" value="Genomic_DNA"/>
</dbReference>
<evidence type="ECO:0000313" key="3">
    <source>
        <dbReference type="EMBL" id="OWP61465.1"/>
    </source>
</evidence>
<sequence>MGLLLGPFLTGCASSVPAATPSLVGWWEQVGVRTVSRDETGRRLADQRHENAPGTVWLAFTAADSVHFVAPGLRHSPPTWYAYRPDSLRFRDRSGETVHPVLKLTRRRLLYRTHTRSSAGTEDVTFTYTRAAAAPPMPAPPAATPPDEEWARNLPLVPHDSATRQPTPTSWPRNARTGSIEFTGVLPWPTTGATPAQQRAWARRWYAANLTEAKPDPTADTTFAGLSNWAYLDSVSYPGGVPRGEDSTYHFETWRLLYTVDLVPTPAGLAYRLSTFQCGTMGFDNSSFEGLENALGQYSEPMAVFHWRLRKAITRW</sequence>
<dbReference type="AlphaFoldDB" id="A0A246FIK6"/>
<protein>
    <recommendedName>
        <fullName evidence="5">Lipoprotein</fullName>
    </recommendedName>
</protein>
<name>A0A246FIK6_9BACT</name>
<feature type="signal peptide" evidence="2">
    <location>
        <begin position="1"/>
        <end position="18"/>
    </location>
</feature>
<evidence type="ECO:0000256" key="1">
    <source>
        <dbReference type="SAM" id="MobiDB-lite"/>
    </source>
</evidence>
<feature type="compositionally biased region" description="Pro residues" evidence="1">
    <location>
        <begin position="135"/>
        <end position="144"/>
    </location>
</feature>
<evidence type="ECO:0008006" key="5">
    <source>
        <dbReference type="Google" id="ProtNLM"/>
    </source>
</evidence>